<comment type="caution">
    <text evidence="5">The sequence shown here is derived from an EMBL/GenBank/DDBJ whole genome shotgun (WGS) entry which is preliminary data.</text>
</comment>
<evidence type="ECO:0000256" key="2">
    <source>
        <dbReference type="ARBA" id="ARBA00022679"/>
    </source>
</evidence>
<reference evidence="5" key="1">
    <citation type="submission" date="2023-02" db="EMBL/GenBank/DDBJ databases">
        <title>Actinomadura rubrobrunea NBRC 14622.</title>
        <authorList>
            <person name="Ichikawa N."/>
            <person name="Sato H."/>
            <person name="Tonouchi N."/>
        </authorList>
    </citation>
    <scope>NUCLEOTIDE SEQUENCE</scope>
    <source>
        <strain evidence="5">NBRC 14622</strain>
    </source>
</reference>
<sequence length="219" mass="23202">MLRLPGMYRPQADTALLTEALKQAAPPRGARVLDLCTGTGAVALAAARRTAGLVVAVDVSTRAVLAATVNARLRGLPVRVRRGDLLAPVEGEVFDVILANPPYVPSGRFPPARRGAARCWDGGPDGRALLDRICVQAPRHLAPGGTLLVAQSTVSGVDATLGALRDAGLKTSVAARRRVPFGPVMRSRAADLEARGMIRPGQDDEEVVVIRADRIRSWR</sequence>
<dbReference type="GO" id="GO:0032259">
    <property type="term" value="P:methylation"/>
    <property type="evidence" value="ECO:0007669"/>
    <property type="project" value="UniProtKB-KW"/>
</dbReference>
<feature type="domain" description="Methyltransferase small" evidence="4">
    <location>
        <begin position="14"/>
        <end position="103"/>
    </location>
</feature>
<gene>
    <name evidence="5" type="ORF">Arub01_47920</name>
</gene>
<dbReference type="EMBL" id="BSRZ01000015">
    <property type="protein sequence ID" value="GLW66548.1"/>
    <property type="molecule type" value="Genomic_DNA"/>
</dbReference>
<keyword evidence="1 5" id="KW-0489">Methyltransferase</keyword>
<dbReference type="GO" id="GO:0035657">
    <property type="term" value="C:eRF1 methyltransferase complex"/>
    <property type="evidence" value="ECO:0007669"/>
    <property type="project" value="TreeGrafter"/>
</dbReference>
<evidence type="ECO:0000256" key="1">
    <source>
        <dbReference type="ARBA" id="ARBA00022603"/>
    </source>
</evidence>
<evidence type="ECO:0000259" key="4">
    <source>
        <dbReference type="Pfam" id="PF05175"/>
    </source>
</evidence>
<accession>A0A9W6Q154</accession>
<dbReference type="GO" id="GO:0008276">
    <property type="term" value="F:protein methyltransferase activity"/>
    <property type="evidence" value="ECO:0007669"/>
    <property type="project" value="TreeGrafter"/>
</dbReference>
<dbReference type="InterPro" id="IPR052190">
    <property type="entry name" value="Euk-Arch_PrmC-MTase"/>
</dbReference>
<dbReference type="InterPro" id="IPR002052">
    <property type="entry name" value="DNA_methylase_N6_adenine_CS"/>
</dbReference>
<dbReference type="InterPro" id="IPR007848">
    <property type="entry name" value="Small_mtfrase_dom"/>
</dbReference>
<dbReference type="Proteomes" id="UP001165124">
    <property type="component" value="Unassembled WGS sequence"/>
</dbReference>
<dbReference type="CDD" id="cd02440">
    <property type="entry name" value="AdoMet_MTases"/>
    <property type="match status" value="1"/>
</dbReference>
<evidence type="ECO:0000313" key="5">
    <source>
        <dbReference type="EMBL" id="GLW66548.1"/>
    </source>
</evidence>
<dbReference type="PANTHER" id="PTHR45875:SF1">
    <property type="entry name" value="METHYLTRANSFERASE N6AMT1"/>
    <property type="match status" value="1"/>
</dbReference>
<keyword evidence="3" id="KW-0949">S-adenosyl-L-methionine</keyword>
<dbReference type="Pfam" id="PF05175">
    <property type="entry name" value="MTS"/>
    <property type="match status" value="1"/>
</dbReference>
<dbReference type="InterPro" id="IPR004557">
    <property type="entry name" value="PrmC-related"/>
</dbReference>
<keyword evidence="6" id="KW-1185">Reference proteome</keyword>
<dbReference type="RefSeq" id="WP_217998458.1">
    <property type="nucleotide sequence ID" value="NZ_BSRZ01000015.1"/>
</dbReference>
<evidence type="ECO:0000313" key="6">
    <source>
        <dbReference type="Proteomes" id="UP001165124"/>
    </source>
</evidence>
<name>A0A9W6Q154_9ACTN</name>
<dbReference type="PANTHER" id="PTHR45875">
    <property type="entry name" value="METHYLTRANSFERASE N6AMT1"/>
    <property type="match status" value="1"/>
</dbReference>
<proteinExistence type="predicted"/>
<dbReference type="GO" id="GO:0008170">
    <property type="term" value="F:N-methyltransferase activity"/>
    <property type="evidence" value="ECO:0007669"/>
    <property type="project" value="UniProtKB-ARBA"/>
</dbReference>
<dbReference type="AlphaFoldDB" id="A0A9W6Q154"/>
<dbReference type="GO" id="GO:0008757">
    <property type="term" value="F:S-adenosylmethionine-dependent methyltransferase activity"/>
    <property type="evidence" value="ECO:0007669"/>
    <property type="project" value="TreeGrafter"/>
</dbReference>
<keyword evidence="2" id="KW-0808">Transferase</keyword>
<protein>
    <submittedName>
        <fullName evidence="5">Methyltransferase</fullName>
    </submittedName>
</protein>
<dbReference type="NCBIfam" id="TIGR00537">
    <property type="entry name" value="hemK_rel_arch"/>
    <property type="match status" value="1"/>
</dbReference>
<dbReference type="PROSITE" id="PS00092">
    <property type="entry name" value="N6_MTASE"/>
    <property type="match status" value="1"/>
</dbReference>
<organism evidence="5 6">
    <name type="scientific">Actinomadura rubrobrunea</name>
    <dbReference type="NCBI Taxonomy" id="115335"/>
    <lineage>
        <taxon>Bacteria</taxon>
        <taxon>Bacillati</taxon>
        <taxon>Actinomycetota</taxon>
        <taxon>Actinomycetes</taxon>
        <taxon>Streptosporangiales</taxon>
        <taxon>Thermomonosporaceae</taxon>
        <taxon>Actinomadura</taxon>
    </lineage>
</organism>
<dbReference type="GO" id="GO:0003676">
    <property type="term" value="F:nucleic acid binding"/>
    <property type="evidence" value="ECO:0007669"/>
    <property type="project" value="InterPro"/>
</dbReference>
<evidence type="ECO:0000256" key="3">
    <source>
        <dbReference type="ARBA" id="ARBA00022691"/>
    </source>
</evidence>